<proteinExistence type="predicted"/>
<feature type="compositionally biased region" description="Low complexity" evidence="1">
    <location>
        <begin position="226"/>
        <end position="249"/>
    </location>
</feature>
<protein>
    <submittedName>
        <fullName evidence="2">Uncharacterized protein</fullName>
    </submittedName>
</protein>
<feature type="region of interest" description="Disordered" evidence="1">
    <location>
        <begin position="270"/>
        <end position="290"/>
    </location>
</feature>
<dbReference type="AlphaFoldDB" id="A0A177C9T2"/>
<organism evidence="2 3">
    <name type="scientific">Paraphaeosphaeria sporulosa</name>
    <dbReference type="NCBI Taxonomy" id="1460663"/>
    <lineage>
        <taxon>Eukaryota</taxon>
        <taxon>Fungi</taxon>
        <taxon>Dikarya</taxon>
        <taxon>Ascomycota</taxon>
        <taxon>Pezizomycotina</taxon>
        <taxon>Dothideomycetes</taxon>
        <taxon>Pleosporomycetidae</taxon>
        <taxon>Pleosporales</taxon>
        <taxon>Massarineae</taxon>
        <taxon>Didymosphaeriaceae</taxon>
        <taxon>Paraphaeosphaeria</taxon>
    </lineage>
</organism>
<dbReference type="EMBL" id="KV441554">
    <property type="protein sequence ID" value="OAG03480.1"/>
    <property type="molecule type" value="Genomic_DNA"/>
</dbReference>
<dbReference type="RefSeq" id="XP_018033845.1">
    <property type="nucleotide sequence ID" value="XM_018187624.1"/>
</dbReference>
<dbReference type="InParanoid" id="A0A177C9T2"/>
<dbReference type="GeneID" id="28771110"/>
<evidence type="ECO:0000313" key="3">
    <source>
        <dbReference type="Proteomes" id="UP000077069"/>
    </source>
</evidence>
<feature type="compositionally biased region" description="Polar residues" evidence="1">
    <location>
        <begin position="277"/>
        <end position="289"/>
    </location>
</feature>
<dbReference type="STRING" id="1460663.A0A177C9T2"/>
<dbReference type="Proteomes" id="UP000077069">
    <property type="component" value="Unassembled WGS sequence"/>
</dbReference>
<accession>A0A177C9T2</accession>
<evidence type="ECO:0000313" key="2">
    <source>
        <dbReference type="EMBL" id="OAG03480.1"/>
    </source>
</evidence>
<gene>
    <name evidence="2" type="ORF">CC84DRAFT_841506</name>
</gene>
<name>A0A177C9T2_9PLEO</name>
<evidence type="ECO:0000256" key="1">
    <source>
        <dbReference type="SAM" id="MobiDB-lite"/>
    </source>
</evidence>
<dbReference type="OrthoDB" id="5347452at2759"/>
<keyword evidence="3" id="KW-1185">Reference proteome</keyword>
<sequence length="313" mass="33174">MHLLSRQPHRIIRIQASGYSMFIGDRNAVTMYAALLGISVLLGQLAAALQLHQPRATSVNQLFPAEGWTPKPTSAPKSPLELLRRQDDPGLCGYLEGDPEYPLYCDPGWNCMYDDEYAWFGCCTGTAITDCDVYTACVNSKSIDECLSSSECYDNALVTGCVEDYAPYCATLYSVISGSTYGHYGCANRKTSYEVMFTVSGEDESSFELETETDIASFTGLSLSRSGAASTSEESGSMSTETGSSSTEMVQTTGSETNLKTTISETSAGTTGVAPTFLQSGVPGTTASSGRAEMTAGMDIGIAGLVGVLGLLL</sequence>
<reference evidence="2 3" key="1">
    <citation type="submission" date="2016-05" db="EMBL/GenBank/DDBJ databases">
        <title>Comparative analysis of secretome profiles of manganese(II)-oxidizing ascomycete fungi.</title>
        <authorList>
            <consortium name="DOE Joint Genome Institute"/>
            <person name="Zeiner C.A."/>
            <person name="Purvine S.O."/>
            <person name="Zink E.M."/>
            <person name="Wu S."/>
            <person name="Pasa-Tolic L."/>
            <person name="Chaput D.L."/>
            <person name="Haridas S."/>
            <person name="Grigoriev I.V."/>
            <person name="Santelli C.M."/>
            <person name="Hansel C.M."/>
        </authorList>
    </citation>
    <scope>NUCLEOTIDE SEQUENCE [LARGE SCALE GENOMIC DNA]</scope>
    <source>
        <strain evidence="2 3">AP3s5-JAC2a</strain>
    </source>
</reference>
<feature type="region of interest" description="Disordered" evidence="1">
    <location>
        <begin position="226"/>
        <end position="258"/>
    </location>
</feature>